<evidence type="ECO:0000256" key="1">
    <source>
        <dbReference type="SAM" id="MobiDB-lite"/>
    </source>
</evidence>
<accession>A0A433DDD7</accession>
<dbReference type="Proteomes" id="UP000268093">
    <property type="component" value="Unassembled WGS sequence"/>
</dbReference>
<keyword evidence="3" id="KW-1185">Reference proteome</keyword>
<organism evidence="2 3">
    <name type="scientific">Jimgerdemannia flammicorona</name>
    <dbReference type="NCBI Taxonomy" id="994334"/>
    <lineage>
        <taxon>Eukaryota</taxon>
        <taxon>Fungi</taxon>
        <taxon>Fungi incertae sedis</taxon>
        <taxon>Mucoromycota</taxon>
        <taxon>Mucoromycotina</taxon>
        <taxon>Endogonomycetes</taxon>
        <taxon>Endogonales</taxon>
        <taxon>Endogonaceae</taxon>
        <taxon>Jimgerdemannia</taxon>
    </lineage>
</organism>
<dbReference type="AlphaFoldDB" id="A0A433DDD7"/>
<evidence type="ECO:0000313" key="3">
    <source>
        <dbReference type="Proteomes" id="UP000268093"/>
    </source>
</evidence>
<name>A0A433DDD7_9FUNG</name>
<feature type="region of interest" description="Disordered" evidence="1">
    <location>
        <begin position="63"/>
        <end position="97"/>
    </location>
</feature>
<sequence length="97" mass="10758">MSPGSPSESRFVPRHGICTCAHSPFRISRIHPMCPPVDNGIGEKGSQSTENEHEPGMILARMEPANTENQHRHANPNLQSIETQAPPYERSDSNHAY</sequence>
<dbReference type="EMBL" id="RBNI01002889">
    <property type="protein sequence ID" value="RUP48844.1"/>
    <property type="molecule type" value="Genomic_DNA"/>
</dbReference>
<evidence type="ECO:0000313" key="2">
    <source>
        <dbReference type="EMBL" id="RUP48844.1"/>
    </source>
</evidence>
<reference evidence="2 3" key="1">
    <citation type="journal article" date="2018" name="New Phytol.">
        <title>Phylogenomics of Endogonaceae and evolution of mycorrhizas within Mucoromycota.</title>
        <authorList>
            <person name="Chang Y."/>
            <person name="Desiro A."/>
            <person name="Na H."/>
            <person name="Sandor L."/>
            <person name="Lipzen A."/>
            <person name="Clum A."/>
            <person name="Barry K."/>
            <person name="Grigoriev I.V."/>
            <person name="Martin F.M."/>
            <person name="Stajich J.E."/>
            <person name="Smith M.E."/>
            <person name="Bonito G."/>
            <person name="Spatafora J.W."/>
        </authorList>
    </citation>
    <scope>NUCLEOTIDE SEQUENCE [LARGE SCALE GENOMIC DNA]</scope>
    <source>
        <strain evidence="2 3">GMNB39</strain>
    </source>
</reference>
<proteinExistence type="predicted"/>
<gene>
    <name evidence="2" type="ORF">BC936DRAFT_143836</name>
</gene>
<protein>
    <submittedName>
        <fullName evidence="2">Uncharacterized protein</fullName>
    </submittedName>
</protein>
<comment type="caution">
    <text evidence="2">The sequence shown here is derived from an EMBL/GenBank/DDBJ whole genome shotgun (WGS) entry which is preliminary data.</text>
</comment>